<dbReference type="Pfam" id="PF13837">
    <property type="entry name" value="Myb_DNA-bind_4"/>
    <property type="match status" value="1"/>
</dbReference>
<evidence type="ECO:0000313" key="5">
    <source>
        <dbReference type="Proteomes" id="UP000789572"/>
    </source>
</evidence>
<accession>A0A9N9GNZ8</accession>
<dbReference type="EMBL" id="CAJVPJ010002361">
    <property type="protein sequence ID" value="CAG8619486.1"/>
    <property type="molecule type" value="Genomic_DNA"/>
</dbReference>
<gene>
    <name evidence="4" type="ORF">POCULU_LOCUS8348</name>
</gene>
<name>A0A9N9GNZ8_9GLOM</name>
<feature type="region of interest" description="Disordered" evidence="2">
    <location>
        <begin position="49"/>
        <end position="70"/>
    </location>
</feature>
<keyword evidence="1" id="KW-0175">Coiled coil</keyword>
<dbReference type="Proteomes" id="UP000789572">
    <property type="component" value="Unassembled WGS sequence"/>
</dbReference>
<feature type="region of interest" description="Disordered" evidence="2">
    <location>
        <begin position="1"/>
        <end position="33"/>
    </location>
</feature>
<feature type="compositionally biased region" description="Pro residues" evidence="2">
    <location>
        <begin position="22"/>
        <end position="32"/>
    </location>
</feature>
<keyword evidence="5" id="KW-1185">Reference proteome</keyword>
<protein>
    <submittedName>
        <fullName evidence="4">628_t:CDS:1</fullName>
    </submittedName>
</protein>
<dbReference type="OrthoDB" id="5600249at2759"/>
<evidence type="ECO:0000256" key="1">
    <source>
        <dbReference type="SAM" id="Coils"/>
    </source>
</evidence>
<feature type="domain" description="Myb/SANT-like DNA-binding" evidence="3">
    <location>
        <begin position="103"/>
        <end position="183"/>
    </location>
</feature>
<evidence type="ECO:0000259" key="3">
    <source>
        <dbReference type="Pfam" id="PF13837"/>
    </source>
</evidence>
<dbReference type="AlphaFoldDB" id="A0A9N9GNZ8"/>
<evidence type="ECO:0000256" key="2">
    <source>
        <dbReference type="SAM" id="MobiDB-lite"/>
    </source>
</evidence>
<dbReference type="InterPro" id="IPR044822">
    <property type="entry name" value="Myb_DNA-bind_4"/>
</dbReference>
<organism evidence="4 5">
    <name type="scientific">Paraglomus occultum</name>
    <dbReference type="NCBI Taxonomy" id="144539"/>
    <lineage>
        <taxon>Eukaryota</taxon>
        <taxon>Fungi</taxon>
        <taxon>Fungi incertae sedis</taxon>
        <taxon>Mucoromycota</taxon>
        <taxon>Glomeromycotina</taxon>
        <taxon>Glomeromycetes</taxon>
        <taxon>Paraglomerales</taxon>
        <taxon>Paraglomeraceae</taxon>
        <taxon>Paraglomus</taxon>
    </lineage>
</organism>
<feature type="coiled-coil region" evidence="1">
    <location>
        <begin position="252"/>
        <end position="281"/>
    </location>
</feature>
<feature type="compositionally biased region" description="Polar residues" evidence="2">
    <location>
        <begin position="1"/>
        <end position="15"/>
    </location>
</feature>
<proteinExistence type="predicted"/>
<evidence type="ECO:0000313" key="4">
    <source>
        <dbReference type="EMBL" id="CAG8619486.1"/>
    </source>
</evidence>
<reference evidence="4" key="1">
    <citation type="submission" date="2021-06" db="EMBL/GenBank/DDBJ databases">
        <authorList>
            <person name="Kallberg Y."/>
            <person name="Tangrot J."/>
            <person name="Rosling A."/>
        </authorList>
    </citation>
    <scope>NUCLEOTIDE SEQUENCE</scope>
    <source>
        <strain evidence="4">IA702</strain>
    </source>
</reference>
<sequence>MSTSTEDVSSLPSEGSENKYCQPPPSYFPPPSNNIQLQWKHVYSNQSSITPTTKLKTSKQKTRSRKTPAAEKEVTISNQRMDVMEYDVNKYEFYNEPLEKDVSWLMEETKSLLNYLEENFRDYKGVKARFYEKAAEYMDTGKTGEQVRNKLNKMVKKYENLKNDQNTSGESRKVWVHFEQLDRVFGCRDNINPEYVVDGHDVEKRRNEEDCQKSSKKRRKNEVCINESLKDSIVLLGEAKKMSIEFKHKVLEMKTDVEKEKLEIEKEKLRLERERMDKELEFQFRLKELELKYKYRVALENDKE</sequence>
<comment type="caution">
    <text evidence="4">The sequence shown here is derived from an EMBL/GenBank/DDBJ whole genome shotgun (WGS) entry which is preliminary data.</text>
</comment>
<feature type="compositionally biased region" description="Basic residues" evidence="2">
    <location>
        <begin position="56"/>
        <end position="66"/>
    </location>
</feature>